<gene>
    <name evidence="2" type="ORF">H4W34_000214</name>
</gene>
<feature type="transmembrane region" description="Helical" evidence="1">
    <location>
        <begin position="147"/>
        <end position="170"/>
    </location>
</feature>
<comment type="caution">
    <text evidence="2">The sequence shown here is derived from an EMBL/GenBank/DDBJ whole genome shotgun (WGS) entry which is preliminary data.</text>
</comment>
<protein>
    <submittedName>
        <fullName evidence="2">Uncharacterized protein</fullName>
    </submittedName>
</protein>
<keyword evidence="1" id="KW-0812">Transmembrane</keyword>
<reference evidence="2 3" key="1">
    <citation type="submission" date="2020-10" db="EMBL/GenBank/DDBJ databases">
        <title>Sequencing the genomes of 1000 actinobacteria strains.</title>
        <authorList>
            <person name="Klenk H.-P."/>
        </authorList>
    </citation>
    <scope>NUCLEOTIDE SEQUENCE [LARGE SCALE GENOMIC DNA]</scope>
    <source>
        <strain evidence="2 3">DSM 46744</strain>
    </source>
</reference>
<evidence type="ECO:0000313" key="3">
    <source>
        <dbReference type="Proteomes" id="UP000627838"/>
    </source>
</evidence>
<evidence type="ECO:0000256" key="1">
    <source>
        <dbReference type="SAM" id="Phobius"/>
    </source>
</evidence>
<keyword evidence="1" id="KW-0472">Membrane</keyword>
<sequence>MCAGAYLDEKFRDWVLTHVYANTGSRVAPSYGFDVVPVVAHARRAWLIAAAQNGTLTILLAVAGWYLAPSTALLCTLAYMWFLLVNVRDYVKQWIERFFRLPHRKPDPQESLVLAEEGRRVRDGMVFFLPLAAGTFALMLWRGWGIAALVLGAATTVLAAGCVLGVAEFARRRCLQGLSSGLEPVPLNRRLKAIDAQQRSPVVAHVDDPFIGSGQIVHTWEFTQPLLRPRDDAGGPKGSEFTDPPFRTSELVRHIRDSLDRLARDKGRETELPGLTISDLLLVEGRYLGRYRPLLDRGPRLEEFEEFMADSLAPGRHHLACQVTSWRGDIVTTVYLHTSLQGGMLYLKYTIYALTPTPESFRVIDAVGSTRADATAKAILGKVLSAPRALRAPRHLWRALRMARSVLTCPKDRTDDLRYNIGVRVSAREHLTTARDRSYFQAMDVAKHSKIIERRIISAVGEFLHGRVLTAEFEERTTYILNNGVLNMGSGDVQIGSANTIGSTA</sequence>
<evidence type="ECO:0000313" key="2">
    <source>
        <dbReference type="EMBL" id="MBE1530381.1"/>
    </source>
</evidence>
<organism evidence="2 3">
    <name type="scientific">Actinomadura algeriensis</name>
    <dbReference type="NCBI Taxonomy" id="1679523"/>
    <lineage>
        <taxon>Bacteria</taxon>
        <taxon>Bacillati</taxon>
        <taxon>Actinomycetota</taxon>
        <taxon>Actinomycetes</taxon>
        <taxon>Streptosporangiales</taxon>
        <taxon>Thermomonosporaceae</taxon>
        <taxon>Actinomadura</taxon>
    </lineage>
</organism>
<dbReference type="EMBL" id="JADBDZ010000001">
    <property type="protein sequence ID" value="MBE1530381.1"/>
    <property type="molecule type" value="Genomic_DNA"/>
</dbReference>
<proteinExistence type="predicted"/>
<dbReference type="RefSeq" id="WP_192757392.1">
    <property type="nucleotide sequence ID" value="NZ_JADBDZ010000001.1"/>
</dbReference>
<feature type="transmembrane region" description="Helical" evidence="1">
    <location>
        <begin position="124"/>
        <end position="141"/>
    </location>
</feature>
<keyword evidence="3" id="KW-1185">Reference proteome</keyword>
<keyword evidence="1" id="KW-1133">Transmembrane helix</keyword>
<dbReference type="Proteomes" id="UP000627838">
    <property type="component" value="Unassembled WGS sequence"/>
</dbReference>
<accession>A0ABR9JIL3</accession>
<feature type="transmembrane region" description="Helical" evidence="1">
    <location>
        <begin position="71"/>
        <end position="91"/>
    </location>
</feature>
<name>A0ABR9JIL3_9ACTN</name>